<protein>
    <submittedName>
        <fullName evidence="1">Uncharacterized protein</fullName>
    </submittedName>
</protein>
<evidence type="ECO:0000313" key="1">
    <source>
        <dbReference type="EMBL" id="KAK1399967.1"/>
    </source>
</evidence>
<dbReference type="EMBL" id="JAUIZM010000002">
    <property type="protein sequence ID" value="KAK1399967.1"/>
    <property type="molecule type" value="Genomic_DNA"/>
</dbReference>
<gene>
    <name evidence="1" type="ORF">POM88_009830</name>
</gene>
<accession>A0AAD8J919</accession>
<evidence type="ECO:0000313" key="2">
    <source>
        <dbReference type="Proteomes" id="UP001237642"/>
    </source>
</evidence>
<reference evidence="1" key="2">
    <citation type="submission" date="2023-05" db="EMBL/GenBank/DDBJ databases">
        <authorList>
            <person name="Schelkunov M.I."/>
        </authorList>
    </citation>
    <scope>NUCLEOTIDE SEQUENCE</scope>
    <source>
        <strain evidence="1">Hsosn_3</strain>
        <tissue evidence="1">Leaf</tissue>
    </source>
</reference>
<organism evidence="1 2">
    <name type="scientific">Heracleum sosnowskyi</name>
    <dbReference type="NCBI Taxonomy" id="360622"/>
    <lineage>
        <taxon>Eukaryota</taxon>
        <taxon>Viridiplantae</taxon>
        <taxon>Streptophyta</taxon>
        <taxon>Embryophyta</taxon>
        <taxon>Tracheophyta</taxon>
        <taxon>Spermatophyta</taxon>
        <taxon>Magnoliopsida</taxon>
        <taxon>eudicotyledons</taxon>
        <taxon>Gunneridae</taxon>
        <taxon>Pentapetalae</taxon>
        <taxon>asterids</taxon>
        <taxon>campanulids</taxon>
        <taxon>Apiales</taxon>
        <taxon>Apiaceae</taxon>
        <taxon>Apioideae</taxon>
        <taxon>apioid superclade</taxon>
        <taxon>Tordylieae</taxon>
        <taxon>Tordyliinae</taxon>
        <taxon>Heracleum</taxon>
    </lineage>
</organism>
<keyword evidence="2" id="KW-1185">Reference proteome</keyword>
<dbReference type="AlphaFoldDB" id="A0AAD8J919"/>
<comment type="caution">
    <text evidence="1">The sequence shown here is derived from an EMBL/GenBank/DDBJ whole genome shotgun (WGS) entry which is preliminary data.</text>
</comment>
<sequence>MIYPDLILNPDDMTNVGEGISYRSNNQTYRNDRSLMMSEIITCHYQHPPSTALHTPRSMMLIRVRHLAPRVRHLRASRDLPPCQRTIQILSLESPFSKIATVDYGYPITKTLMSNSSGSASSTTVKRRVRGPNVNKIKDSKNRVRGPNTDRTHKPTTTEMVDRRTTLGSLNPNTFNRSTINSTSQLTNICDKNLGDHSISGNYVMNGVFHNKDSQDISVRTSPHFISPSVNFTTPLRSAIIDSNNVGIGSFSVPSDRVKIQQTFIVSDDSDTGGFRDTVVNSKQEDAKQRQTVSMWEYYCYKVMIRTSEALTLHLAGRLWQQFIVDAFTAIEQ</sequence>
<dbReference type="Proteomes" id="UP001237642">
    <property type="component" value="Unassembled WGS sequence"/>
</dbReference>
<reference evidence="1" key="1">
    <citation type="submission" date="2023-02" db="EMBL/GenBank/DDBJ databases">
        <title>Genome of toxic invasive species Heracleum sosnowskyi carries increased number of genes despite the absence of recent whole-genome duplications.</title>
        <authorList>
            <person name="Schelkunov M."/>
            <person name="Shtratnikova V."/>
            <person name="Makarenko M."/>
            <person name="Klepikova A."/>
            <person name="Omelchenko D."/>
            <person name="Novikova G."/>
            <person name="Obukhova E."/>
            <person name="Bogdanov V."/>
            <person name="Penin A."/>
            <person name="Logacheva M."/>
        </authorList>
    </citation>
    <scope>NUCLEOTIDE SEQUENCE</scope>
    <source>
        <strain evidence="1">Hsosn_3</strain>
        <tissue evidence="1">Leaf</tissue>
    </source>
</reference>
<name>A0AAD8J919_9APIA</name>
<proteinExistence type="predicted"/>